<protein>
    <submittedName>
        <fullName evidence="4">FAD-dependent monooxygenase</fullName>
    </submittedName>
</protein>
<dbReference type="PANTHER" id="PTHR13789">
    <property type="entry name" value="MONOOXYGENASE"/>
    <property type="match status" value="1"/>
</dbReference>
<evidence type="ECO:0000256" key="1">
    <source>
        <dbReference type="ARBA" id="ARBA00023002"/>
    </source>
</evidence>
<dbReference type="GO" id="GO:0004497">
    <property type="term" value="F:monooxygenase activity"/>
    <property type="evidence" value="ECO:0007669"/>
    <property type="project" value="UniProtKB-KW"/>
</dbReference>
<dbReference type="EMBL" id="JBBIAA010000010">
    <property type="protein sequence ID" value="MEJ5945660.1"/>
    <property type="molecule type" value="Genomic_DNA"/>
</dbReference>
<dbReference type="RefSeq" id="WP_339575045.1">
    <property type="nucleotide sequence ID" value="NZ_JBBIAA010000010.1"/>
</dbReference>
<evidence type="ECO:0000259" key="3">
    <source>
        <dbReference type="Pfam" id="PF01494"/>
    </source>
</evidence>
<feature type="domain" description="FAD-binding" evidence="3">
    <location>
        <begin position="2"/>
        <end position="337"/>
    </location>
</feature>
<dbReference type="PANTHER" id="PTHR13789:SF309">
    <property type="entry name" value="PUTATIVE (AFU_ORTHOLOGUE AFUA_6G14510)-RELATED"/>
    <property type="match status" value="1"/>
</dbReference>
<keyword evidence="2 4" id="KW-0503">Monooxygenase</keyword>
<evidence type="ECO:0000313" key="5">
    <source>
        <dbReference type="Proteomes" id="UP001387100"/>
    </source>
</evidence>
<dbReference type="SUPFAM" id="SSF51905">
    <property type="entry name" value="FAD/NAD(P)-binding domain"/>
    <property type="match status" value="1"/>
</dbReference>
<comment type="caution">
    <text evidence="4">The sequence shown here is derived from an EMBL/GenBank/DDBJ whole genome shotgun (WGS) entry which is preliminary data.</text>
</comment>
<dbReference type="Gene3D" id="3.50.50.60">
    <property type="entry name" value="FAD/NAD(P)-binding domain"/>
    <property type="match status" value="1"/>
</dbReference>
<name>A0ABU8RKS2_9ACTN</name>
<sequence length="380" mass="38691">MRVAVVGAGVGGLAVDRALRADGHEVVVLEEAPTVRASGGAVTLWPGSTSVLRGLGVDAAPLGRVLTRMQRRSPDGRVLLELDLAAAARAAGSAVVTAPRGRLVDALLAGVPGGGGLVRTGCACAGVADGPQGAAVVLADGSRVVADVVVGADGARSAVRAALHADALLPTGGTTWQLPPSPTGTALDDGGTCVLLVGRSGMVGLNPCGDGRVQVWWDVRSAPRPGEAPAAMLERLFGSWPVPESRAALSLLGRAAAQLVPYPRGAYRVHRPWGRGRVTLLGDAAHAVPPSLAQGTNQALADAAALARALRTPGARRDPASALRAYERAAGRRAALVTGLSRREPTLRVVPEPLLRGVPDRAVAAVLDRWLRLSSDRAAA</sequence>
<proteinExistence type="predicted"/>
<dbReference type="PRINTS" id="PR00420">
    <property type="entry name" value="RNGMNOXGNASE"/>
</dbReference>
<dbReference type="Proteomes" id="UP001387100">
    <property type="component" value="Unassembled WGS sequence"/>
</dbReference>
<dbReference type="InterPro" id="IPR050493">
    <property type="entry name" value="FAD-dep_Monooxygenase_BioMet"/>
</dbReference>
<evidence type="ECO:0000256" key="2">
    <source>
        <dbReference type="ARBA" id="ARBA00023033"/>
    </source>
</evidence>
<dbReference type="InterPro" id="IPR036188">
    <property type="entry name" value="FAD/NAD-bd_sf"/>
</dbReference>
<reference evidence="4 5" key="1">
    <citation type="journal article" date="2017" name="Int. J. Syst. Evol. Microbiol.">
        <title>Pseudokineococcus basanitobsidens sp. nov., isolated from volcanic rock.</title>
        <authorList>
            <person name="Lee D.W."/>
            <person name="Park M.Y."/>
            <person name="Kim J.J."/>
            <person name="Kim B.S."/>
        </authorList>
    </citation>
    <scope>NUCLEOTIDE SEQUENCE [LARGE SCALE GENOMIC DNA]</scope>
    <source>
        <strain evidence="4 5">DSM 103726</strain>
    </source>
</reference>
<evidence type="ECO:0000313" key="4">
    <source>
        <dbReference type="EMBL" id="MEJ5945660.1"/>
    </source>
</evidence>
<gene>
    <name evidence="4" type="ORF">WDZ17_10190</name>
</gene>
<dbReference type="InterPro" id="IPR002938">
    <property type="entry name" value="FAD-bd"/>
</dbReference>
<organism evidence="4 5">
    <name type="scientific">Pseudokineococcus basanitobsidens</name>
    <dbReference type="NCBI Taxonomy" id="1926649"/>
    <lineage>
        <taxon>Bacteria</taxon>
        <taxon>Bacillati</taxon>
        <taxon>Actinomycetota</taxon>
        <taxon>Actinomycetes</taxon>
        <taxon>Kineosporiales</taxon>
        <taxon>Kineosporiaceae</taxon>
        <taxon>Pseudokineococcus</taxon>
    </lineage>
</organism>
<dbReference type="Pfam" id="PF01494">
    <property type="entry name" value="FAD_binding_3"/>
    <property type="match status" value="1"/>
</dbReference>
<accession>A0ABU8RKS2</accession>
<keyword evidence="1" id="KW-0560">Oxidoreductase</keyword>
<keyword evidence="5" id="KW-1185">Reference proteome</keyword>